<name>A0A2M9ZJS8_9LEPT</name>
<dbReference type="PANTHER" id="PTHR28620:SF1">
    <property type="entry name" value="CENP-V_GFA DOMAIN-CONTAINING PROTEIN"/>
    <property type="match status" value="1"/>
</dbReference>
<dbReference type="SUPFAM" id="SSF51316">
    <property type="entry name" value="Mss4-like"/>
    <property type="match status" value="1"/>
</dbReference>
<dbReference type="InterPro" id="IPR052355">
    <property type="entry name" value="CENP-V-like"/>
</dbReference>
<dbReference type="InterPro" id="IPR006913">
    <property type="entry name" value="CENP-V/GFA"/>
</dbReference>
<evidence type="ECO:0000313" key="6">
    <source>
        <dbReference type="EMBL" id="PJZ72213.1"/>
    </source>
</evidence>
<dbReference type="Pfam" id="PF04828">
    <property type="entry name" value="GFA"/>
    <property type="match status" value="1"/>
</dbReference>
<dbReference type="InterPro" id="IPR011057">
    <property type="entry name" value="Mss4-like_sf"/>
</dbReference>
<dbReference type="OrthoDB" id="327703at2"/>
<dbReference type="Proteomes" id="UP000231962">
    <property type="component" value="Unassembled WGS sequence"/>
</dbReference>
<proteinExistence type="inferred from homology"/>
<dbReference type="EMBL" id="NPDZ01000012">
    <property type="protein sequence ID" value="PJZ72213.1"/>
    <property type="molecule type" value="Genomic_DNA"/>
</dbReference>
<reference evidence="7 8" key="1">
    <citation type="submission" date="2017-07" db="EMBL/GenBank/DDBJ databases">
        <title>Leptospira spp. isolated from tropical soils.</title>
        <authorList>
            <person name="Thibeaux R."/>
            <person name="Iraola G."/>
            <person name="Ferres I."/>
            <person name="Bierque E."/>
            <person name="Girault D."/>
            <person name="Soupe-Gilbert M.-E."/>
            <person name="Picardeau M."/>
            <person name="Goarant C."/>
        </authorList>
    </citation>
    <scope>NUCLEOTIDE SEQUENCE [LARGE SCALE GENOMIC DNA]</scope>
    <source>
        <strain evidence="6 8">FH1-B-B1</strain>
        <strain evidence="5 7">FH1-B-C1</strain>
    </source>
</reference>
<keyword evidence="3" id="KW-0862">Zinc</keyword>
<keyword evidence="7" id="KW-1185">Reference proteome</keyword>
<dbReference type="Proteomes" id="UP000231990">
    <property type="component" value="Unassembled WGS sequence"/>
</dbReference>
<evidence type="ECO:0000313" key="7">
    <source>
        <dbReference type="Proteomes" id="UP000231962"/>
    </source>
</evidence>
<dbReference type="PANTHER" id="PTHR28620">
    <property type="entry name" value="CENTROMERE PROTEIN V"/>
    <property type="match status" value="1"/>
</dbReference>
<evidence type="ECO:0000259" key="4">
    <source>
        <dbReference type="PROSITE" id="PS51891"/>
    </source>
</evidence>
<keyword evidence="2" id="KW-0479">Metal-binding</keyword>
<dbReference type="AlphaFoldDB" id="A0A2M9ZJS8"/>
<accession>A0A2M9ZJS8</accession>
<evidence type="ECO:0000256" key="2">
    <source>
        <dbReference type="ARBA" id="ARBA00022723"/>
    </source>
</evidence>
<dbReference type="Gene3D" id="2.170.150.70">
    <property type="match status" value="1"/>
</dbReference>
<feature type="domain" description="CENP-V/GFA" evidence="4">
    <location>
        <begin position="6"/>
        <end position="126"/>
    </location>
</feature>
<evidence type="ECO:0000256" key="3">
    <source>
        <dbReference type="ARBA" id="ARBA00022833"/>
    </source>
</evidence>
<sequence>MSLKKYSGSCHCGAIKFDVELDVSQGTGRCNCSFCRKVRNWSSIVKPSAFRLISGEGNLGSYQFATKSVTHHFCKTCGVRTHSEGYVEAIGGAYVSIVLATLDNMDARELAEAPVVYMDGLNNNWRNQPAEIQHL</sequence>
<dbReference type="GO" id="GO:0046872">
    <property type="term" value="F:metal ion binding"/>
    <property type="evidence" value="ECO:0007669"/>
    <property type="project" value="UniProtKB-KW"/>
</dbReference>
<protein>
    <submittedName>
        <fullName evidence="6">Aldehyde-activating protein</fullName>
    </submittedName>
</protein>
<comment type="caution">
    <text evidence="6">The sequence shown here is derived from an EMBL/GenBank/DDBJ whole genome shotgun (WGS) entry which is preliminary data.</text>
</comment>
<gene>
    <name evidence="5" type="ORF">CH360_13980</name>
    <name evidence="6" type="ORF">CH373_15520</name>
</gene>
<evidence type="ECO:0000256" key="1">
    <source>
        <dbReference type="ARBA" id="ARBA00005495"/>
    </source>
</evidence>
<organism evidence="6 8">
    <name type="scientific">Leptospira perolatii</name>
    <dbReference type="NCBI Taxonomy" id="2023191"/>
    <lineage>
        <taxon>Bacteria</taxon>
        <taxon>Pseudomonadati</taxon>
        <taxon>Spirochaetota</taxon>
        <taxon>Spirochaetia</taxon>
        <taxon>Leptospirales</taxon>
        <taxon>Leptospiraceae</taxon>
        <taxon>Leptospira</taxon>
    </lineage>
</organism>
<dbReference type="PROSITE" id="PS51891">
    <property type="entry name" value="CENP_V_GFA"/>
    <property type="match status" value="1"/>
</dbReference>
<evidence type="ECO:0000313" key="5">
    <source>
        <dbReference type="EMBL" id="PJZ68882.1"/>
    </source>
</evidence>
<dbReference type="EMBL" id="NPDY01000015">
    <property type="protein sequence ID" value="PJZ68882.1"/>
    <property type="molecule type" value="Genomic_DNA"/>
</dbReference>
<evidence type="ECO:0000313" key="8">
    <source>
        <dbReference type="Proteomes" id="UP000231990"/>
    </source>
</evidence>
<dbReference type="GO" id="GO:0016846">
    <property type="term" value="F:carbon-sulfur lyase activity"/>
    <property type="evidence" value="ECO:0007669"/>
    <property type="project" value="InterPro"/>
</dbReference>
<dbReference type="RefSeq" id="WP_100714735.1">
    <property type="nucleotide sequence ID" value="NZ_NPDY01000015.1"/>
</dbReference>
<comment type="similarity">
    <text evidence="1">Belongs to the Gfa family.</text>
</comment>